<dbReference type="Gene3D" id="3.30.70.270">
    <property type="match status" value="1"/>
</dbReference>
<dbReference type="InterPro" id="IPR000160">
    <property type="entry name" value="GGDEF_dom"/>
</dbReference>
<name>A0A2N7U7L1_9GAMM</name>
<proteinExistence type="predicted"/>
<feature type="transmembrane region" description="Helical" evidence="4">
    <location>
        <begin position="55"/>
        <end position="76"/>
    </location>
</feature>
<dbReference type="InterPro" id="IPR029787">
    <property type="entry name" value="Nucleotide_cyclase"/>
</dbReference>
<dbReference type="SMART" id="SM00267">
    <property type="entry name" value="GGDEF"/>
    <property type="match status" value="1"/>
</dbReference>
<dbReference type="PANTHER" id="PTHR45138:SF9">
    <property type="entry name" value="DIGUANYLATE CYCLASE DGCM-RELATED"/>
    <property type="match status" value="1"/>
</dbReference>
<dbReference type="FunFam" id="3.30.70.270:FF:000001">
    <property type="entry name" value="Diguanylate cyclase domain protein"/>
    <property type="match status" value="1"/>
</dbReference>
<dbReference type="InterPro" id="IPR043128">
    <property type="entry name" value="Rev_trsase/Diguanyl_cyclase"/>
</dbReference>
<evidence type="ECO:0000313" key="6">
    <source>
        <dbReference type="EMBL" id="PMR76427.1"/>
    </source>
</evidence>
<dbReference type="PANTHER" id="PTHR45138">
    <property type="entry name" value="REGULATORY COMPONENTS OF SENSORY TRANSDUCTION SYSTEM"/>
    <property type="match status" value="1"/>
</dbReference>
<comment type="catalytic activity">
    <reaction evidence="3">
        <text>2 GTP = 3',3'-c-di-GMP + 2 diphosphate</text>
        <dbReference type="Rhea" id="RHEA:24898"/>
        <dbReference type="ChEBI" id="CHEBI:33019"/>
        <dbReference type="ChEBI" id="CHEBI:37565"/>
        <dbReference type="ChEBI" id="CHEBI:58805"/>
        <dbReference type="EC" id="2.7.7.65"/>
    </reaction>
</comment>
<comment type="cofactor">
    <cofactor evidence="1">
        <name>Mg(2+)</name>
        <dbReference type="ChEBI" id="CHEBI:18420"/>
    </cofactor>
</comment>
<comment type="caution">
    <text evidence="6">The sequence shown here is derived from an EMBL/GenBank/DDBJ whole genome shotgun (WGS) entry which is preliminary data.</text>
</comment>
<feature type="domain" description="GGDEF" evidence="5">
    <location>
        <begin position="138"/>
        <end position="275"/>
    </location>
</feature>
<dbReference type="GO" id="GO:1902201">
    <property type="term" value="P:negative regulation of bacterial-type flagellum-dependent cell motility"/>
    <property type="evidence" value="ECO:0007669"/>
    <property type="project" value="TreeGrafter"/>
</dbReference>
<dbReference type="EMBL" id="PNRF01000012">
    <property type="protein sequence ID" value="PMR76427.1"/>
    <property type="molecule type" value="Genomic_DNA"/>
</dbReference>
<evidence type="ECO:0000259" key="5">
    <source>
        <dbReference type="PROSITE" id="PS50887"/>
    </source>
</evidence>
<keyword evidence="7" id="KW-1185">Reference proteome</keyword>
<evidence type="ECO:0000256" key="3">
    <source>
        <dbReference type="ARBA" id="ARBA00034247"/>
    </source>
</evidence>
<dbReference type="CDD" id="cd01949">
    <property type="entry name" value="GGDEF"/>
    <property type="match status" value="1"/>
</dbReference>
<evidence type="ECO:0000313" key="7">
    <source>
        <dbReference type="Proteomes" id="UP000235803"/>
    </source>
</evidence>
<dbReference type="GO" id="GO:0052621">
    <property type="term" value="F:diguanylate cyclase activity"/>
    <property type="evidence" value="ECO:0007669"/>
    <property type="project" value="UniProtKB-EC"/>
</dbReference>
<gene>
    <name evidence="6" type="ORF">C1H69_05095</name>
</gene>
<protein>
    <recommendedName>
        <fullName evidence="2">diguanylate cyclase</fullName>
        <ecNumber evidence="2">2.7.7.65</ecNumber>
    </recommendedName>
</protein>
<dbReference type="RefSeq" id="WP_102652331.1">
    <property type="nucleotide sequence ID" value="NZ_PNRF01000012.1"/>
</dbReference>
<dbReference type="GO" id="GO:0005886">
    <property type="term" value="C:plasma membrane"/>
    <property type="evidence" value="ECO:0007669"/>
    <property type="project" value="TreeGrafter"/>
</dbReference>
<organism evidence="6 7">
    <name type="scientific">Billgrantia endophytica</name>
    <dbReference type="NCBI Taxonomy" id="2033802"/>
    <lineage>
        <taxon>Bacteria</taxon>
        <taxon>Pseudomonadati</taxon>
        <taxon>Pseudomonadota</taxon>
        <taxon>Gammaproteobacteria</taxon>
        <taxon>Oceanospirillales</taxon>
        <taxon>Halomonadaceae</taxon>
        <taxon>Billgrantia</taxon>
    </lineage>
</organism>
<dbReference type="NCBIfam" id="TIGR00254">
    <property type="entry name" value="GGDEF"/>
    <property type="match status" value="1"/>
</dbReference>
<dbReference type="SUPFAM" id="SSF55073">
    <property type="entry name" value="Nucleotide cyclase"/>
    <property type="match status" value="1"/>
</dbReference>
<dbReference type="EC" id="2.7.7.65" evidence="2"/>
<dbReference type="AlphaFoldDB" id="A0A2N7U7L1"/>
<evidence type="ECO:0000256" key="1">
    <source>
        <dbReference type="ARBA" id="ARBA00001946"/>
    </source>
</evidence>
<keyword evidence="4" id="KW-0812">Transmembrane</keyword>
<evidence type="ECO:0000256" key="2">
    <source>
        <dbReference type="ARBA" id="ARBA00012528"/>
    </source>
</evidence>
<evidence type="ECO:0000256" key="4">
    <source>
        <dbReference type="SAM" id="Phobius"/>
    </source>
</evidence>
<dbReference type="GO" id="GO:0043709">
    <property type="term" value="P:cell adhesion involved in single-species biofilm formation"/>
    <property type="evidence" value="ECO:0007669"/>
    <property type="project" value="TreeGrafter"/>
</dbReference>
<dbReference type="PROSITE" id="PS50887">
    <property type="entry name" value="GGDEF"/>
    <property type="match status" value="1"/>
</dbReference>
<dbReference type="OrthoDB" id="73375at2"/>
<keyword evidence="4" id="KW-0472">Membrane</keyword>
<accession>A0A2N7U7L1</accession>
<dbReference type="Pfam" id="PF00990">
    <property type="entry name" value="GGDEF"/>
    <property type="match status" value="1"/>
</dbReference>
<dbReference type="InterPro" id="IPR050469">
    <property type="entry name" value="Diguanylate_Cyclase"/>
</dbReference>
<dbReference type="Proteomes" id="UP000235803">
    <property type="component" value="Unassembled WGS sequence"/>
</dbReference>
<reference evidence="6 7" key="1">
    <citation type="submission" date="2018-01" db="EMBL/GenBank/DDBJ databases">
        <title>Halomonas endophytica sp. nov., isolated from storage liquid in the stems of Populus euphratica.</title>
        <authorList>
            <person name="Chen C."/>
        </authorList>
    </citation>
    <scope>NUCLEOTIDE SEQUENCE [LARGE SCALE GENOMIC DNA]</scope>
    <source>
        <strain evidence="6 7">MC28</strain>
    </source>
</reference>
<keyword evidence="4" id="KW-1133">Transmembrane helix</keyword>
<sequence>MPMKPKPPRQISPNLIGLSLAVVLVTGAVFAFGGLSPDNVAIPAAIMADLATGVLRTGLALLSFSIGLALATVLILRPIRNAYRAREAQLERRQKQLEALTIKLHRQATSDGLLGIANRREFERVLTLEWRRAARERQSLSLLMIDVDHFKIYNDTYGHLEGDDCLKHVAAVLEETTGRPGDLVARYGGEEMAILMPRTELEGAMHIAERIHVMLAGRALPFHASPVASHVTVSIGAASLLPVRNIEPHLLIQQADEGLYAAKENGRNRTEAIRRLRLIASMENKSKGVETAKAYRA</sequence>